<evidence type="ECO:0000313" key="2">
    <source>
        <dbReference type="EMBL" id="CAC5381639.1"/>
    </source>
</evidence>
<evidence type="ECO:0000256" key="1">
    <source>
        <dbReference type="SAM" id="MobiDB-lite"/>
    </source>
</evidence>
<dbReference type="Proteomes" id="UP000507470">
    <property type="component" value="Unassembled WGS sequence"/>
</dbReference>
<keyword evidence="3" id="KW-1185">Reference proteome</keyword>
<proteinExistence type="predicted"/>
<organism evidence="2 3">
    <name type="scientific">Mytilus coruscus</name>
    <name type="common">Sea mussel</name>
    <dbReference type="NCBI Taxonomy" id="42192"/>
    <lineage>
        <taxon>Eukaryota</taxon>
        <taxon>Metazoa</taxon>
        <taxon>Spiralia</taxon>
        <taxon>Lophotrochozoa</taxon>
        <taxon>Mollusca</taxon>
        <taxon>Bivalvia</taxon>
        <taxon>Autobranchia</taxon>
        <taxon>Pteriomorphia</taxon>
        <taxon>Mytilida</taxon>
        <taxon>Mytiloidea</taxon>
        <taxon>Mytilidae</taxon>
        <taxon>Mytilinae</taxon>
        <taxon>Mytilus</taxon>
    </lineage>
</organism>
<evidence type="ECO:0000313" key="3">
    <source>
        <dbReference type="Proteomes" id="UP000507470"/>
    </source>
</evidence>
<protein>
    <submittedName>
        <fullName evidence="2">Uncharacterized protein</fullName>
    </submittedName>
</protein>
<dbReference type="EMBL" id="CACVKT020003076">
    <property type="protein sequence ID" value="CAC5381639.1"/>
    <property type="molecule type" value="Genomic_DNA"/>
</dbReference>
<accession>A0A6J8BG54</accession>
<feature type="compositionally biased region" description="Basic and acidic residues" evidence="1">
    <location>
        <begin position="165"/>
        <end position="185"/>
    </location>
</feature>
<sequence length="200" mass="23501">MYKDDQVLDISKIDKNLLICSKKGKPLSVQELTTNLRKLIFHRNPFNDHESILNKEIVHTWEDDNTSEQTCWNGRFLSYQNQEFEVKYWKENEELEEEDLYNLSLAELKEDFQGKLLTFKEWSKENLESDAFLRYNMAFKTVSQWATTRVPDGNTEIEEIVETEATAKKSTSDKTEKDKITQTKGPLQEKDAKLFGSFIL</sequence>
<feature type="region of interest" description="Disordered" evidence="1">
    <location>
        <begin position="164"/>
        <end position="185"/>
    </location>
</feature>
<reference evidence="2 3" key="1">
    <citation type="submission" date="2020-06" db="EMBL/GenBank/DDBJ databases">
        <authorList>
            <person name="Li R."/>
            <person name="Bekaert M."/>
        </authorList>
    </citation>
    <scope>NUCLEOTIDE SEQUENCE [LARGE SCALE GENOMIC DNA]</scope>
    <source>
        <strain evidence="3">wild</strain>
    </source>
</reference>
<name>A0A6J8BG54_MYTCO</name>
<dbReference type="AlphaFoldDB" id="A0A6J8BG54"/>
<gene>
    <name evidence="2" type="ORF">MCOR_17487</name>
</gene>
<dbReference type="OrthoDB" id="6119341at2759"/>